<accession>A0A1L3JBC5</accession>
<dbReference type="Gene3D" id="2.40.160.50">
    <property type="entry name" value="membrane protein fhac: a member of the omp85/tpsb transporter family"/>
    <property type="match status" value="1"/>
</dbReference>
<dbReference type="Pfam" id="PF07244">
    <property type="entry name" value="POTRA"/>
    <property type="match status" value="2"/>
</dbReference>
<gene>
    <name evidence="6" type="ORF">LPB140_05965</name>
</gene>
<keyword evidence="3" id="KW-0472">Membrane</keyword>
<dbReference type="STRING" id="1913578.LPB140_05965"/>
<dbReference type="Gene3D" id="3.10.20.310">
    <property type="entry name" value="membrane protein fhac"/>
    <property type="match status" value="2"/>
</dbReference>
<keyword evidence="2" id="KW-0812">Transmembrane</keyword>
<evidence type="ECO:0000256" key="2">
    <source>
        <dbReference type="ARBA" id="ARBA00022452"/>
    </source>
</evidence>
<name>A0A1L3JBC5_9SPHN</name>
<dbReference type="PANTHER" id="PTHR12815:SF42">
    <property type="entry name" value="BACTERIAL SURFACE ANTIGEN (D15) DOMAIN-CONTAINING PROTEIN"/>
    <property type="match status" value="1"/>
</dbReference>
<evidence type="ECO:0000256" key="3">
    <source>
        <dbReference type="ARBA" id="ARBA00023136"/>
    </source>
</evidence>
<protein>
    <recommendedName>
        <fullName evidence="8">Outer membrane protein assembly factor</fullName>
    </recommendedName>
</protein>
<feature type="domain" description="Bacterial surface antigen (D15)" evidence="4">
    <location>
        <begin position="573"/>
        <end position="861"/>
    </location>
</feature>
<sequence>MFRKFHNNGKNDAQLGGHYLHLSCSLFSLSVFFIANPAFANTYIVNNISSPSKHFIATTQSAVNLTQSGTNKSLGTSNLTQVNNPEIKIEAEPVPEKLAEEFDDIAPLDIGEFTDAAFEKGFEDIDENTPLEGMDEIALPWPSLTNPKKEQEKVELATAADKIDGDIAGNDALVNGSSAIEVPANDALVNDALVNADTDNFKEEIGLYSDAQLAEILAQDDRELAQFDAETRNLAAGQMQADGMVAETPQIAVSGNNQGQIAVEGAGDVIALFDEARTDFTPPIPDADGLYNYKIAIAGFPELEGEQKMRFDSLSELKLREGQPANIDIISNRAQADRKLIDQLARIEGYYDNQSEFIIRAGDVPGSAIVQINTELGPLYRVRRVELNGLAKYNDDSDMLRASFTMNPGDPLNSDKLLLAMANLTTTLLESGYPFSKVGRESIIVDHASVSGDVTLDVDSNGRYNFGKIIVTNNRPFDAGHLNRLARFQNGDLYKESLVSDLKQAIFSTALASSVTVTPTKSDNNKQEVDLVVNINEAPPRSIAGEFGYNSGEGIRVEGSWEHRNFFPPEGAIRFGAILGTKEQGGNILYRRNNFLGRDRIFTAQFKALHENRSAYDARTLSLSANFESKSTIFFQKPWTWFGGAEYLLTDEKATFDNVVTRQLFNVGALPFGIFYDGSDNLLDPSKGFRLGARLSPEISLGNGTNIYARVQLDASVYQKVTDNIVLAGRSRVATISGATINQIAPSRRYYAGGGGSVRGFAFQKIGPVDSLGDPTGGRGLMEFSLESRIKFGNFGIVPFVDVGSVSDSSLPDFNDLRVGVGIGGRYYSSFGPIAVDIGTPINRRTGESRIAISISLGQAF</sequence>
<dbReference type="Proteomes" id="UP000242561">
    <property type="component" value="Chromosome"/>
</dbReference>
<proteinExistence type="predicted"/>
<dbReference type="InterPro" id="IPR039910">
    <property type="entry name" value="D15-like"/>
</dbReference>
<dbReference type="AlphaFoldDB" id="A0A1L3JBC5"/>
<evidence type="ECO:0000259" key="4">
    <source>
        <dbReference type="Pfam" id="PF01103"/>
    </source>
</evidence>
<dbReference type="RefSeq" id="WP_072559069.1">
    <property type="nucleotide sequence ID" value="NZ_CP018154.1"/>
</dbReference>
<dbReference type="InterPro" id="IPR010827">
    <property type="entry name" value="BamA/TamA_POTRA"/>
</dbReference>
<dbReference type="PANTHER" id="PTHR12815">
    <property type="entry name" value="SORTING AND ASSEMBLY MACHINERY SAMM50 PROTEIN FAMILY MEMBER"/>
    <property type="match status" value="1"/>
</dbReference>
<dbReference type="Pfam" id="PF01103">
    <property type="entry name" value="Omp85"/>
    <property type="match status" value="1"/>
</dbReference>
<dbReference type="KEGG" id="sphl:LPB140_05965"/>
<dbReference type="EMBL" id="CP018154">
    <property type="protein sequence ID" value="APG62416.1"/>
    <property type="molecule type" value="Genomic_DNA"/>
</dbReference>
<dbReference type="InterPro" id="IPR000184">
    <property type="entry name" value="Bac_surfAg_D15"/>
</dbReference>
<keyword evidence="7" id="KW-1185">Reference proteome</keyword>
<evidence type="ECO:0000313" key="7">
    <source>
        <dbReference type="Proteomes" id="UP000242561"/>
    </source>
</evidence>
<evidence type="ECO:0008006" key="8">
    <source>
        <dbReference type="Google" id="ProtNLM"/>
    </source>
</evidence>
<feature type="domain" description="POTRA" evidence="5">
    <location>
        <begin position="380"/>
        <end position="459"/>
    </location>
</feature>
<reference evidence="6 7" key="1">
    <citation type="submission" date="2016-11" db="EMBL/GenBank/DDBJ databases">
        <title>Sphingorhabdus sp. LPB0140, isolated from marine environment.</title>
        <authorList>
            <person name="Kim E."/>
            <person name="Yi H."/>
        </authorList>
    </citation>
    <scope>NUCLEOTIDE SEQUENCE [LARGE SCALE GENOMIC DNA]</scope>
    <source>
        <strain evidence="6 7">LPB0140</strain>
    </source>
</reference>
<evidence type="ECO:0000313" key="6">
    <source>
        <dbReference type="EMBL" id="APG62416.1"/>
    </source>
</evidence>
<feature type="domain" description="POTRA" evidence="5">
    <location>
        <begin position="464"/>
        <end position="537"/>
    </location>
</feature>
<organism evidence="6 7">
    <name type="scientific">Sphingorhabdus lutea</name>
    <dbReference type="NCBI Taxonomy" id="1913578"/>
    <lineage>
        <taxon>Bacteria</taxon>
        <taxon>Pseudomonadati</taxon>
        <taxon>Pseudomonadota</taxon>
        <taxon>Alphaproteobacteria</taxon>
        <taxon>Sphingomonadales</taxon>
        <taxon>Sphingomonadaceae</taxon>
        <taxon>Sphingorhabdus</taxon>
    </lineage>
</organism>
<dbReference type="GO" id="GO:0019867">
    <property type="term" value="C:outer membrane"/>
    <property type="evidence" value="ECO:0007669"/>
    <property type="project" value="InterPro"/>
</dbReference>
<comment type="subcellular location">
    <subcellularLocation>
        <location evidence="1">Membrane</location>
    </subcellularLocation>
</comment>
<evidence type="ECO:0000259" key="5">
    <source>
        <dbReference type="Pfam" id="PF07244"/>
    </source>
</evidence>
<keyword evidence="2" id="KW-1134">Transmembrane beta strand</keyword>
<evidence type="ECO:0000256" key="1">
    <source>
        <dbReference type="ARBA" id="ARBA00004370"/>
    </source>
</evidence>